<accession>A0AAE6XNL3</accession>
<reference evidence="1 2" key="1">
    <citation type="journal article" date="2020" name="Mol. Plant Pathol.">
        <title>Plasmid composition and the chpG gene determine the virulence level of Clavibacter capsici natural isolates in pepper.</title>
        <authorList>
            <person name="Hwang I.S."/>
            <person name="Lee H.M."/>
            <person name="Oh E.J."/>
            <person name="Lee S."/>
            <person name="Heu S."/>
            <person name="Oh C.S."/>
        </authorList>
    </citation>
    <scope>NUCLEOTIDE SEQUENCE [LARGE SCALE GENOMIC DNA]</scope>
    <source>
        <strain evidence="1 2">1101</strain>
    </source>
</reference>
<dbReference type="Proteomes" id="UP000503164">
    <property type="component" value="Chromosome"/>
</dbReference>
<sequence length="115" mass="12422">MPAGHEPSLGRRSLTRLDVELIVAVAWNEEGARRGLLPLAWGIGEGDYLHFTGSADGYAAERRREIVEAWIADIGLADGVDLLTDPLRRRGSDVVWSGDVGGIGVEFHYPAASQP</sequence>
<dbReference type="AlphaFoldDB" id="A0AAE6XNL3"/>
<organism evidence="1 2">
    <name type="scientific">Clavibacter capsici</name>
    <dbReference type="NCBI Taxonomy" id="1874630"/>
    <lineage>
        <taxon>Bacteria</taxon>
        <taxon>Bacillati</taxon>
        <taxon>Actinomycetota</taxon>
        <taxon>Actinomycetes</taxon>
        <taxon>Micrococcales</taxon>
        <taxon>Microbacteriaceae</taxon>
        <taxon>Clavibacter</taxon>
    </lineage>
</organism>
<name>A0AAE6XNL3_9MICO</name>
<gene>
    <name evidence="1" type="ORF">GW570_03425</name>
</gene>
<evidence type="ECO:0000313" key="2">
    <source>
        <dbReference type="Proteomes" id="UP000503164"/>
    </source>
</evidence>
<protein>
    <submittedName>
        <fullName evidence="1">Uncharacterized protein</fullName>
    </submittedName>
</protein>
<proteinExistence type="predicted"/>
<dbReference type="EMBL" id="CP048049">
    <property type="protein sequence ID" value="QIS44207.1"/>
    <property type="molecule type" value="Genomic_DNA"/>
</dbReference>
<dbReference type="RefSeq" id="WP_167436078.1">
    <property type="nucleotide sequence ID" value="NZ_CP048045.1"/>
</dbReference>
<keyword evidence="2" id="KW-1185">Reference proteome</keyword>
<evidence type="ECO:0000313" key="1">
    <source>
        <dbReference type="EMBL" id="QIS44207.1"/>
    </source>
</evidence>